<evidence type="ECO:0000313" key="1">
    <source>
        <dbReference type="EMBL" id="KAI8580630.1"/>
    </source>
</evidence>
<comment type="caution">
    <text evidence="1">The sequence shown here is derived from an EMBL/GenBank/DDBJ whole genome shotgun (WGS) entry which is preliminary data.</text>
</comment>
<dbReference type="AlphaFoldDB" id="A0AAD5EE69"/>
<accession>A0AAD5EE69</accession>
<gene>
    <name evidence="1" type="ORF">K450DRAFT_42655</name>
</gene>
<dbReference type="PANTHER" id="PTHR37332">
    <property type="entry name" value="EXPRESSED PROTEIN"/>
    <property type="match status" value="1"/>
</dbReference>
<name>A0AAD5EE69_UMBRA</name>
<protein>
    <submittedName>
        <fullName evidence="1">Uncharacterized protein</fullName>
    </submittedName>
</protein>
<proteinExistence type="predicted"/>
<reference evidence="1" key="2">
    <citation type="journal article" date="2022" name="Proc. Natl. Acad. Sci. U.S.A.">
        <title>Diploid-dominant life cycles characterize the early evolution of Fungi.</title>
        <authorList>
            <person name="Amses K.R."/>
            <person name="Simmons D.R."/>
            <person name="Longcore J.E."/>
            <person name="Mondo S.J."/>
            <person name="Seto K."/>
            <person name="Jeronimo G.H."/>
            <person name="Bonds A.E."/>
            <person name="Quandt C.A."/>
            <person name="Davis W.J."/>
            <person name="Chang Y."/>
            <person name="Federici B.A."/>
            <person name="Kuo A."/>
            <person name="LaButti K."/>
            <person name="Pangilinan J."/>
            <person name="Andreopoulos W."/>
            <person name="Tritt A."/>
            <person name="Riley R."/>
            <person name="Hundley H."/>
            <person name="Johnson J."/>
            <person name="Lipzen A."/>
            <person name="Barry K."/>
            <person name="Lang B.F."/>
            <person name="Cuomo C.A."/>
            <person name="Buchler N.E."/>
            <person name="Grigoriev I.V."/>
            <person name="Spatafora J.W."/>
            <person name="Stajich J.E."/>
            <person name="James T.Y."/>
        </authorList>
    </citation>
    <scope>NUCLEOTIDE SEQUENCE</scope>
    <source>
        <strain evidence="1">AG</strain>
    </source>
</reference>
<dbReference type="EMBL" id="MU620911">
    <property type="protein sequence ID" value="KAI8580630.1"/>
    <property type="molecule type" value="Genomic_DNA"/>
</dbReference>
<dbReference type="RefSeq" id="XP_051445634.1">
    <property type="nucleotide sequence ID" value="XM_051593814.1"/>
</dbReference>
<reference evidence="1" key="1">
    <citation type="submission" date="2021-06" db="EMBL/GenBank/DDBJ databases">
        <authorList>
            <consortium name="DOE Joint Genome Institute"/>
            <person name="Mondo S.J."/>
            <person name="Amses K.R."/>
            <person name="Simmons D.R."/>
            <person name="Longcore J.E."/>
            <person name="Seto K."/>
            <person name="Alves G.H."/>
            <person name="Bonds A.E."/>
            <person name="Quandt C.A."/>
            <person name="Davis W.J."/>
            <person name="Chang Y."/>
            <person name="Letcher P.M."/>
            <person name="Powell M.J."/>
            <person name="Kuo A."/>
            <person name="Labutti K."/>
            <person name="Pangilinan J."/>
            <person name="Andreopoulos W."/>
            <person name="Tritt A."/>
            <person name="Riley R."/>
            <person name="Hundley H."/>
            <person name="Johnson J."/>
            <person name="Lipzen A."/>
            <person name="Barry K."/>
            <person name="Berbee M.L."/>
            <person name="Buchler N.E."/>
            <person name="Grigoriev I.V."/>
            <person name="Spatafora J.W."/>
            <person name="Stajich J.E."/>
            <person name="James T.Y."/>
        </authorList>
    </citation>
    <scope>NUCLEOTIDE SEQUENCE</scope>
    <source>
        <strain evidence="1">AG</strain>
    </source>
</reference>
<organism evidence="1 2">
    <name type="scientific">Umbelopsis ramanniana AG</name>
    <dbReference type="NCBI Taxonomy" id="1314678"/>
    <lineage>
        <taxon>Eukaryota</taxon>
        <taxon>Fungi</taxon>
        <taxon>Fungi incertae sedis</taxon>
        <taxon>Mucoromycota</taxon>
        <taxon>Mucoromycotina</taxon>
        <taxon>Umbelopsidomycetes</taxon>
        <taxon>Umbelopsidales</taxon>
        <taxon>Umbelopsidaceae</taxon>
        <taxon>Umbelopsis</taxon>
    </lineage>
</organism>
<sequence length="246" mass="28278">MSSNLNSSFTSSSLNTQTNIYDFLSELVYKRIATINYLRRTHEGTTHWFNTVLLSREDLASMYQNSKMTPRTLKFFTLGVSLGPILDVTNQVDYVKALHLLLHEFECHNNETQKPKMKNIFRKTKSKDDHSYIDDGEYTHLITPNVPFELDYIQTFFTLFDLLAEAYHKLLVGTESLCTQSFCEQVLKCDSKLKKIVSMITKELDALARNAIKDELKLIDPLSSSSKMSPIDIDWDSSNRISPVDI</sequence>
<dbReference type="PANTHER" id="PTHR37332:SF1">
    <property type="entry name" value="ELMO DOMAIN-CONTAINING PROTEIN"/>
    <property type="match status" value="1"/>
</dbReference>
<dbReference type="Proteomes" id="UP001206595">
    <property type="component" value="Unassembled WGS sequence"/>
</dbReference>
<evidence type="ECO:0000313" key="2">
    <source>
        <dbReference type="Proteomes" id="UP001206595"/>
    </source>
</evidence>
<keyword evidence="2" id="KW-1185">Reference proteome</keyword>
<dbReference type="GeneID" id="75919156"/>